<evidence type="ECO:0000256" key="2">
    <source>
        <dbReference type="ARBA" id="ARBA00022729"/>
    </source>
</evidence>
<evidence type="ECO:0000256" key="3">
    <source>
        <dbReference type="SAM" id="SignalP"/>
    </source>
</evidence>
<gene>
    <name evidence="5" type="ORF">GCM10010365_36070</name>
</gene>
<dbReference type="RefSeq" id="WP_373299528.1">
    <property type="nucleotide sequence ID" value="NZ_BMVW01000006.1"/>
</dbReference>
<dbReference type="Proteomes" id="UP000622166">
    <property type="component" value="Unassembled WGS sequence"/>
</dbReference>
<dbReference type="PANTHER" id="PTHR30036:SF1">
    <property type="entry name" value="D-XYLOSE-BINDING PERIPLASMIC PROTEIN"/>
    <property type="match status" value="1"/>
</dbReference>
<comment type="subcellular location">
    <subcellularLocation>
        <location evidence="1">Cell envelope</location>
    </subcellularLocation>
</comment>
<evidence type="ECO:0000313" key="6">
    <source>
        <dbReference type="Proteomes" id="UP000622166"/>
    </source>
</evidence>
<keyword evidence="2 3" id="KW-0732">Signal</keyword>
<sequence>MNIRNTRTRIRRPVLRRTAVALAASAAALSLASCGVMDGAGDESKASPTKGDDITVGLLLPEKANARYEKFDYPIIKEKVAELTNGKGNVEYANAEADADKQLRQLEQMVTDQVDVLLVDAVDAKSIASGVEKAKEAGIPVIAYDRLAQGPIEAYVSFDNELVGQVQGRALTDKLGDSAASKIIMMNGATTDPNAAQFKAGALGELQDNVTIAKTYDVKDWDPANARVHMGEAITAVGVDNIAGVYAANDGIAGAVIDALKTAGVTEMPPVTGQDAELAAVQRIVAGDQYMSVYKSYPQEASTAAEMAVARVQGRSIEFEALTRDKVDSPTHEKIPARLVPVVALTTENIEDTVIADEIYTVKEICTAKYKAACAEIGLSE</sequence>
<feature type="chain" id="PRO_5038657031" evidence="3">
    <location>
        <begin position="33"/>
        <end position="381"/>
    </location>
</feature>
<organism evidence="5 6">
    <name type="scientific">Streptomyces poonensis</name>
    <dbReference type="NCBI Taxonomy" id="68255"/>
    <lineage>
        <taxon>Bacteria</taxon>
        <taxon>Bacillati</taxon>
        <taxon>Actinomycetota</taxon>
        <taxon>Actinomycetes</taxon>
        <taxon>Kitasatosporales</taxon>
        <taxon>Streptomycetaceae</taxon>
        <taxon>Streptomyces</taxon>
    </lineage>
</organism>
<comment type="caution">
    <text evidence="5">The sequence shown here is derived from an EMBL/GenBank/DDBJ whole genome shotgun (WGS) entry which is preliminary data.</text>
</comment>
<evidence type="ECO:0000259" key="4">
    <source>
        <dbReference type="Pfam" id="PF13407"/>
    </source>
</evidence>
<dbReference type="GO" id="GO:0030288">
    <property type="term" value="C:outer membrane-bounded periplasmic space"/>
    <property type="evidence" value="ECO:0007669"/>
    <property type="project" value="TreeGrafter"/>
</dbReference>
<accession>A0A918PKS3</accession>
<feature type="domain" description="Periplasmic binding protein" evidence="4">
    <location>
        <begin position="56"/>
        <end position="315"/>
    </location>
</feature>
<dbReference type="PROSITE" id="PS51257">
    <property type="entry name" value="PROKAR_LIPOPROTEIN"/>
    <property type="match status" value="1"/>
</dbReference>
<dbReference type="GO" id="GO:0030246">
    <property type="term" value="F:carbohydrate binding"/>
    <property type="evidence" value="ECO:0007669"/>
    <property type="project" value="TreeGrafter"/>
</dbReference>
<feature type="signal peptide" evidence="3">
    <location>
        <begin position="1"/>
        <end position="32"/>
    </location>
</feature>
<reference evidence="5" key="2">
    <citation type="submission" date="2020-09" db="EMBL/GenBank/DDBJ databases">
        <authorList>
            <person name="Sun Q."/>
            <person name="Ohkuma M."/>
        </authorList>
    </citation>
    <scope>NUCLEOTIDE SEQUENCE</scope>
    <source>
        <strain evidence="5">JCM 4815</strain>
    </source>
</reference>
<dbReference type="PANTHER" id="PTHR30036">
    <property type="entry name" value="D-XYLOSE-BINDING PERIPLASMIC PROTEIN"/>
    <property type="match status" value="1"/>
</dbReference>
<dbReference type="InterPro" id="IPR025997">
    <property type="entry name" value="SBP_2_dom"/>
</dbReference>
<dbReference type="InterPro" id="IPR028082">
    <property type="entry name" value="Peripla_BP_I"/>
</dbReference>
<dbReference type="EMBL" id="BMVW01000006">
    <property type="protein sequence ID" value="GGZ13066.1"/>
    <property type="molecule type" value="Genomic_DNA"/>
</dbReference>
<evidence type="ECO:0000313" key="5">
    <source>
        <dbReference type="EMBL" id="GGZ13066.1"/>
    </source>
</evidence>
<dbReference type="SUPFAM" id="SSF53822">
    <property type="entry name" value="Periplasmic binding protein-like I"/>
    <property type="match status" value="1"/>
</dbReference>
<dbReference type="AlphaFoldDB" id="A0A918PKS3"/>
<dbReference type="Gene3D" id="3.40.50.2300">
    <property type="match status" value="2"/>
</dbReference>
<reference evidence="5" key="1">
    <citation type="journal article" date="2014" name="Int. J. Syst. Evol. Microbiol.">
        <title>Complete genome sequence of Corynebacterium casei LMG S-19264T (=DSM 44701T), isolated from a smear-ripened cheese.</title>
        <authorList>
            <consortium name="US DOE Joint Genome Institute (JGI-PGF)"/>
            <person name="Walter F."/>
            <person name="Albersmeier A."/>
            <person name="Kalinowski J."/>
            <person name="Ruckert C."/>
        </authorList>
    </citation>
    <scope>NUCLEOTIDE SEQUENCE</scope>
    <source>
        <strain evidence="5">JCM 4815</strain>
    </source>
</reference>
<proteinExistence type="predicted"/>
<keyword evidence="6" id="KW-1185">Reference proteome</keyword>
<name>A0A918PKS3_9ACTN</name>
<protein>
    <submittedName>
        <fullName evidence="5">Solute-binding protein</fullName>
    </submittedName>
</protein>
<dbReference type="Pfam" id="PF13407">
    <property type="entry name" value="Peripla_BP_4"/>
    <property type="match status" value="1"/>
</dbReference>
<evidence type="ECO:0000256" key="1">
    <source>
        <dbReference type="ARBA" id="ARBA00004196"/>
    </source>
</evidence>
<dbReference type="InterPro" id="IPR050555">
    <property type="entry name" value="Bact_Solute-Bind_Prot2"/>
</dbReference>